<feature type="domain" description="N-acetyltransferase" evidence="1">
    <location>
        <begin position="118"/>
        <end position="250"/>
    </location>
</feature>
<evidence type="ECO:0000313" key="2">
    <source>
        <dbReference type="EMBL" id="WXB00986.1"/>
    </source>
</evidence>
<dbReference type="InterPro" id="IPR016181">
    <property type="entry name" value="Acyl_CoA_acyltransferase"/>
</dbReference>
<gene>
    <name evidence="2" type="ORF">LVJ94_29210</name>
</gene>
<dbReference type="RefSeq" id="WP_394830593.1">
    <property type="nucleotide sequence ID" value="NZ_CP089929.1"/>
</dbReference>
<dbReference type="Proteomes" id="UP001374803">
    <property type="component" value="Chromosome"/>
</dbReference>
<dbReference type="InterPro" id="IPR000182">
    <property type="entry name" value="GNAT_dom"/>
</dbReference>
<evidence type="ECO:0000259" key="1">
    <source>
        <dbReference type="PROSITE" id="PS51186"/>
    </source>
</evidence>
<keyword evidence="3" id="KW-1185">Reference proteome</keyword>
<sequence length="250" mass="26833">MMPLDAESLARITAEGWPALETEPLGRWVLRASAGFTRRANSVLAVGDPGMPVDDALARVRSWYAARSLPAYLQVFPGSALDDALVHRGWTLEAPVAVQIATIASVLDVTAPGGAGWGGVRVTDSPDAAWIARYHKASALAEPALRVLRGGPRVLFAAIAGDDPMRARAIGRCVLVGSWAGFSAIEVDPAHRRRGLAQAIMRALLEAAAAQGAENAYLQVETDNTAALALYERLHFVTHHHYHYRRMPSS</sequence>
<dbReference type="PANTHER" id="PTHR43072">
    <property type="entry name" value="N-ACETYLTRANSFERASE"/>
    <property type="match status" value="1"/>
</dbReference>
<dbReference type="InterPro" id="IPR056935">
    <property type="entry name" value="Rv0428c-like_C"/>
</dbReference>
<organism evidence="2 3">
    <name type="scientific">Pendulispora rubella</name>
    <dbReference type="NCBI Taxonomy" id="2741070"/>
    <lineage>
        <taxon>Bacteria</taxon>
        <taxon>Pseudomonadati</taxon>
        <taxon>Myxococcota</taxon>
        <taxon>Myxococcia</taxon>
        <taxon>Myxococcales</taxon>
        <taxon>Sorangiineae</taxon>
        <taxon>Pendulisporaceae</taxon>
        <taxon>Pendulispora</taxon>
    </lineage>
</organism>
<dbReference type="Pfam" id="PF24553">
    <property type="entry name" value="Rv0428c_C"/>
    <property type="match status" value="1"/>
</dbReference>
<accession>A0ABZ2KVG1</accession>
<dbReference type="SUPFAM" id="SSF55729">
    <property type="entry name" value="Acyl-CoA N-acyltransferases (Nat)"/>
    <property type="match status" value="1"/>
</dbReference>
<evidence type="ECO:0000313" key="3">
    <source>
        <dbReference type="Proteomes" id="UP001374803"/>
    </source>
</evidence>
<protein>
    <submittedName>
        <fullName evidence="2">GNAT family N-acetyltransferase</fullName>
    </submittedName>
</protein>
<name>A0ABZ2KVG1_9BACT</name>
<proteinExistence type="predicted"/>
<dbReference type="PROSITE" id="PS51186">
    <property type="entry name" value="GNAT"/>
    <property type="match status" value="1"/>
</dbReference>
<dbReference type="PANTHER" id="PTHR43072:SF60">
    <property type="entry name" value="L-2,4-DIAMINOBUTYRIC ACID ACETYLTRANSFERASE"/>
    <property type="match status" value="1"/>
</dbReference>
<dbReference type="Gene3D" id="3.40.630.30">
    <property type="match status" value="1"/>
</dbReference>
<reference evidence="2" key="1">
    <citation type="submission" date="2021-12" db="EMBL/GenBank/DDBJ databases">
        <title>Discovery of the Pendulisporaceae a myxobacterial family with distinct sporulation behavior and unique specialized metabolism.</title>
        <authorList>
            <person name="Garcia R."/>
            <person name="Popoff A."/>
            <person name="Bader C.D."/>
            <person name="Loehr J."/>
            <person name="Walesch S."/>
            <person name="Walt C."/>
            <person name="Boldt J."/>
            <person name="Bunk B."/>
            <person name="Haeckl F.J.F.P.J."/>
            <person name="Gunesch A.P."/>
            <person name="Birkelbach J."/>
            <person name="Nuebel U."/>
            <person name="Pietschmann T."/>
            <person name="Bach T."/>
            <person name="Mueller R."/>
        </authorList>
    </citation>
    <scope>NUCLEOTIDE SEQUENCE</scope>
    <source>
        <strain evidence="2">MSr11367</strain>
    </source>
</reference>
<dbReference type="EMBL" id="CP089983">
    <property type="protein sequence ID" value="WXB00986.1"/>
    <property type="molecule type" value="Genomic_DNA"/>
</dbReference>